<proteinExistence type="predicted"/>
<comment type="caution">
    <text evidence="13">The sequence shown here is derived from an EMBL/GenBank/DDBJ whole genome shotgun (WGS) entry which is preliminary data.</text>
</comment>
<protein>
    <submittedName>
        <fullName evidence="13">Tandem-95 repeat protein</fullName>
    </submittedName>
</protein>
<dbReference type="InterPro" id="IPR003368">
    <property type="entry name" value="POMP_repeat"/>
</dbReference>
<dbReference type="Gene3D" id="2.60.40.10">
    <property type="entry name" value="Immunoglobulins"/>
    <property type="match status" value="1"/>
</dbReference>
<dbReference type="Pfam" id="PF13229">
    <property type="entry name" value="Beta_helix"/>
    <property type="match status" value="1"/>
</dbReference>
<dbReference type="InterPro" id="IPR047589">
    <property type="entry name" value="DUF11_rpt"/>
</dbReference>
<evidence type="ECO:0000256" key="2">
    <source>
        <dbReference type="ARBA" id="ARBA00004442"/>
    </source>
</evidence>
<dbReference type="AlphaFoldDB" id="A0AAW3ZMW2"/>
<dbReference type="NCBIfam" id="TIGR01965">
    <property type="entry name" value="VCBS_repeat"/>
    <property type="match status" value="4"/>
</dbReference>
<gene>
    <name evidence="13" type="ORF">IFO71_16860</name>
</gene>
<dbReference type="EMBL" id="JACYTR010000051">
    <property type="protein sequence ID" value="MBD8527416.1"/>
    <property type="molecule type" value="Genomic_DNA"/>
</dbReference>
<dbReference type="GO" id="GO:0005576">
    <property type="term" value="C:extracellular region"/>
    <property type="evidence" value="ECO:0007669"/>
    <property type="project" value="UniProtKB-SubCell"/>
</dbReference>
<dbReference type="NCBIfam" id="TIGR01451">
    <property type="entry name" value="B_ant_repeat"/>
    <property type="match status" value="1"/>
</dbReference>
<dbReference type="InterPro" id="IPR059226">
    <property type="entry name" value="Choice_anch_Q_dom"/>
</dbReference>
<evidence type="ECO:0000256" key="3">
    <source>
        <dbReference type="ARBA" id="ARBA00004613"/>
    </source>
</evidence>
<sequence length="1167" mass="115110">MLALRPLTAAVIALFAPAAGFAATITVDTTASGINDADGFCSLHEAIQNANSNTDNDRTGSGECVAGSGSDTIVLPSAQTITLTSALATIAGPLSITGNGTRIERDDSVPCTLGAPDPGRFRLLLQGASGSQLNLSDLTLANGCGANGPGGAISIGAGNLVLDHVTLENNSASGAGGAVYAGTGSGSITISNSTLRDNYSAVGGGIASFAKLTLIDSVVEGNSAGGSGGGIYLYLHVADAGSTITGSVVAGNTGALSSSQPGIGLYQTGGELTIENSTFDGNRSDTTGGAGAIGLFGGGTLSLTGVTIADSGSTDPQIRASSSTLSVTRSIISDGSSACSLSSSTLSGSDNLATDSSCDALGATVVSSSDLALGALADNGGPTYTRLPGPGSVAVDAASGCSGLDQRGEARDVDADGSTGSDCDIGAVEVQNTAPTVVADSASTDQDSNVSGNVLGNDSDVAADEDSDLAVVAVDGVTGNVGNPMTPAAGGTLTVAANGAFTFAPGADFLSLDSGDSATVNVAVSVSDGYATKDANLSIEVSGINDVPTAAAVSGSIGESDAAATFAFAGSDPDSGETLSYAFTGAPSAGVVTNLGNGTFSFDPNGEFEALDVGFSSIVTLGYTVSDGDLTSASGSIEITVIGSNDAPVAGDLALTTSQNSSVGGSVSASDPESDPLVYTPASAPAQGTAGIASNGSVSFDPGSDFDDLDDGESRQVSFDYRVTDDSGASDIGTITVTVSGINDAPVAADVAAHVGEDAAAVIAFDASDVDDEPLSYTLVGAPSAGSAVNNGDGSFTFNAAGAFDDLDDGESRDVSFHYTANDGSVDSAQATVTITVDGANDAPLAVDDGYSIVSGQTLAVSAAEGLLANDSDVDGDGLSVVSGTYTPAGIGGTLILASDGGFAYLPPADTTGTAHFTYTVSDGTTTSTATLEIDVIAGNLLDLQISKSDGVDHVQAGEVLTYTINVFNAGPANAVGARVQDLLPAALGNAAWSCEAVPPSAATACSSASGSGDIDQTVNVGAGDAVVFELMTTLAADYSDSTVSNTATVAAPDGFTDSNSGNNSATDVDRTDRVFADSFETTALHVVYAKRSTVLDSEAISAKLPLDAGLRAQLVARADDPNGLLRVHARRGAEGGIELRISRYENGEWMQGAWQPVISPRVQLVW</sequence>
<dbReference type="Pfam" id="PF17963">
    <property type="entry name" value="Big_9"/>
    <property type="match status" value="2"/>
</dbReference>
<dbReference type="InterPro" id="IPR012334">
    <property type="entry name" value="Pectin_lyas_fold"/>
</dbReference>
<feature type="region of interest" description="Disordered" evidence="8">
    <location>
        <begin position="683"/>
        <end position="712"/>
    </location>
</feature>
<dbReference type="Proteomes" id="UP000613768">
    <property type="component" value="Unassembled WGS sequence"/>
</dbReference>
<keyword evidence="14" id="KW-1185">Reference proteome</keyword>
<feature type="domain" description="RapA2 cadherin-like" evidence="12">
    <location>
        <begin position="428"/>
        <end position="503"/>
    </location>
</feature>
<dbReference type="InterPro" id="IPR039448">
    <property type="entry name" value="Beta_helix"/>
</dbReference>
<keyword evidence="5 9" id="KW-0732">Signal</keyword>
<name>A0AAW3ZMW2_9GAMM</name>
<dbReference type="Pfam" id="PF17803">
    <property type="entry name" value="Cadherin_4"/>
    <property type="match status" value="2"/>
</dbReference>
<dbReference type="Pfam" id="PF02415">
    <property type="entry name" value="Chlam_PMP"/>
    <property type="match status" value="1"/>
</dbReference>
<evidence type="ECO:0000313" key="13">
    <source>
        <dbReference type="EMBL" id="MBD8527416.1"/>
    </source>
</evidence>
<feature type="domain" description="Right handed beta helix" evidence="11">
    <location>
        <begin position="236"/>
        <end position="360"/>
    </location>
</feature>
<dbReference type="NCBIfam" id="NF041518">
    <property type="entry name" value="choice_anch_Q"/>
    <property type="match status" value="1"/>
</dbReference>
<dbReference type="GO" id="GO:0009279">
    <property type="term" value="C:cell outer membrane"/>
    <property type="evidence" value="ECO:0007669"/>
    <property type="project" value="UniProtKB-SubCell"/>
</dbReference>
<dbReference type="Pfam" id="PF01345">
    <property type="entry name" value="DUF11"/>
    <property type="match status" value="1"/>
</dbReference>
<accession>A0AAW3ZMW2</accession>
<evidence type="ECO:0000256" key="9">
    <source>
        <dbReference type="SAM" id="SignalP"/>
    </source>
</evidence>
<evidence type="ECO:0000256" key="8">
    <source>
        <dbReference type="SAM" id="MobiDB-lite"/>
    </source>
</evidence>
<evidence type="ECO:0000256" key="4">
    <source>
        <dbReference type="ARBA" id="ARBA00022525"/>
    </source>
</evidence>
<organism evidence="13 14">
    <name type="scientific">Pseudomarimonas arenosa</name>
    <dbReference type="NCBI Taxonomy" id="2774145"/>
    <lineage>
        <taxon>Bacteria</taxon>
        <taxon>Pseudomonadati</taxon>
        <taxon>Pseudomonadota</taxon>
        <taxon>Gammaproteobacteria</taxon>
        <taxon>Lysobacterales</taxon>
        <taxon>Lysobacteraceae</taxon>
        <taxon>Pseudomarimonas</taxon>
    </lineage>
</organism>
<dbReference type="Gene3D" id="2.60.40.2810">
    <property type="match status" value="1"/>
</dbReference>
<dbReference type="SUPFAM" id="SSF51126">
    <property type="entry name" value="Pectin lyase-like"/>
    <property type="match status" value="1"/>
</dbReference>
<evidence type="ECO:0000256" key="1">
    <source>
        <dbReference type="ARBA" id="ARBA00004196"/>
    </source>
</evidence>
<feature type="domain" description="DUF11" evidence="10">
    <location>
        <begin position="943"/>
        <end position="1067"/>
    </location>
</feature>
<dbReference type="SMART" id="SM00710">
    <property type="entry name" value="PbH1"/>
    <property type="match status" value="6"/>
</dbReference>
<dbReference type="InterPro" id="IPR011050">
    <property type="entry name" value="Pectin_lyase_fold/virulence"/>
</dbReference>
<dbReference type="InterPro" id="IPR010221">
    <property type="entry name" value="VCBS_dom"/>
</dbReference>
<evidence type="ECO:0000259" key="11">
    <source>
        <dbReference type="Pfam" id="PF13229"/>
    </source>
</evidence>
<dbReference type="InterPro" id="IPR006626">
    <property type="entry name" value="PbH1"/>
</dbReference>
<dbReference type="InterPro" id="IPR040853">
    <property type="entry name" value="RapA2_cadherin-like"/>
</dbReference>
<evidence type="ECO:0000256" key="5">
    <source>
        <dbReference type="ARBA" id="ARBA00022729"/>
    </source>
</evidence>
<dbReference type="InterPro" id="IPR013783">
    <property type="entry name" value="Ig-like_fold"/>
</dbReference>
<keyword evidence="6" id="KW-0472">Membrane</keyword>
<feature type="signal peptide" evidence="9">
    <location>
        <begin position="1"/>
        <end position="22"/>
    </location>
</feature>
<reference evidence="13 14" key="1">
    <citation type="submission" date="2020-09" db="EMBL/GenBank/DDBJ databases">
        <title>Pseudoxanthomonas sp. CAU 1598 isolated from sand of Yaerae Beach.</title>
        <authorList>
            <person name="Kim W."/>
        </authorList>
    </citation>
    <scope>NUCLEOTIDE SEQUENCE [LARGE SCALE GENOMIC DNA]</scope>
    <source>
        <strain evidence="13 14">CAU 1598</strain>
    </source>
</reference>
<comment type="subcellular location">
    <subcellularLocation>
        <location evidence="1">Cell envelope</location>
    </subcellularLocation>
    <subcellularLocation>
        <location evidence="2">Cell outer membrane</location>
    </subcellularLocation>
    <subcellularLocation>
        <location evidence="3">Secreted</location>
    </subcellularLocation>
</comment>
<keyword evidence="7" id="KW-0998">Cell outer membrane</keyword>
<evidence type="ECO:0000259" key="10">
    <source>
        <dbReference type="Pfam" id="PF01345"/>
    </source>
</evidence>
<dbReference type="Gene3D" id="2.160.20.10">
    <property type="entry name" value="Single-stranded right-handed beta-helix, Pectin lyase-like"/>
    <property type="match status" value="1"/>
</dbReference>
<evidence type="ECO:0000256" key="7">
    <source>
        <dbReference type="ARBA" id="ARBA00023237"/>
    </source>
</evidence>
<evidence type="ECO:0000259" key="12">
    <source>
        <dbReference type="Pfam" id="PF17803"/>
    </source>
</evidence>
<evidence type="ECO:0000313" key="14">
    <source>
        <dbReference type="Proteomes" id="UP000613768"/>
    </source>
</evidence>
<feature type="chain" id="PRO_5043397345" evidence="9">
    <location>
        <begin position="23"/>
        <end position="1167"/>
    </location>
</feature>
<dbReference type="InterPro" id="IPR001434">
    <property type="entry name" value="OmcB-like_DUF11"/>
</dbReference>
<dbReference type="NCBIfam" id="NF012211">
    <property type="entry name" value="tand_rpt_95"/>
    <property type="match status" value="4"/>
</dbReference>
<evidence type="ECO:0000256" key="6">
    <source>
        <dbReference type="ARBA" id="ARBA00023136"/>
    </source>
</evidence>
<keyword evidence="4" id="KW-0964">Secreted</keyword>
<dbReference type="RefSeq" id="WP_192030837.1">
    <property type="nucleotide sequence ID" value="NZ_JACYTR010000051.1"/>
</dbReference>
<feature type="domain" description="RapA2 cadherin-like" evidence="12">
    <location>
        <begin position="831"/>
        <end position="905"/>
    </location>
</feature>